<dbReference type="OrthoDB" id="2432613at2759"/>
<dbReference type="GO" id="GO:0042546">
    <property type="term" value="P:cell wall biogenesis"/>
    <property type="evidence" value="ECO:0007669"/>
    <property type="project" value="InterPro"/>
</dbReference>
<dbReference type="InterPro" id="IPR045328">
    <property type="entry name" value="Kre9/Knh1"/>
</dbReference>
<dbReference type="EMBL" id="JAAAJA010000166">
    <property type="protein sequence ID" value="KAG0260048.1"/>
    <property type="molecule type" value="Genomic_DNA"/>
</dbReference>
<accession>A0A9P6Q843</accession>
<dbReference type="PANTHER" id="PTHR28154:SF1">
    <property type="entry name" value="CELL WALL SYNTHESIS PROTEIN KNH1-RELATED"/>
    <property type="match status" value="1"/>
</dbReference>
<sequence length="219" mass="21597">MKFTATLAVLSTVASMAAAFVAPVDPWGETVWTPNTKVQITWKEDDVAPLLSTNPIVDIFLATGSDQVQTSLEPIATKVDAGKVTSVEYTVPTVSPAGKIYFLYIVSDKGDKAWSTRFTITDASGNPGTLKPSGPVGQNPGGNGTIVSPGAGAAPSVSGSAAPTGSATVSGSPSTTSAGAKPSGAAPDADKDNAAGSIGASVLSVAAAAVLGAAAMVAF</sequence>
<feature type="signal peptide" evidence="3">
    <location>
        <begin position="1"/>
        <end position="19"/>
    </location>
</feature>
<comment type="caution">
    <text evidence="5">The sequence shown here is derived from an EMBL/GenBank/DDBJ whole genome shotgun (WGS) entry which is preliminary data.</text>
</comment>
<dbReference type="Pfam" id="PF10342">
    <property type="entry name" value="Kre9_KNH"/>
    <property type="match status" value="1"/>
</dbReference>
<reference evidence="5" key="1">
    <citation type="journal article" date="2020" name="Fungal Divers.">
        <title>Resolving the Mortierellaceae phylogeny through synthesis of multi-gene phylogenetics and phylogenomics.</title>
        <authorList>
            <person name="Vandepol N."/>
            <person name="Liber J."/>
            <person name="Desiro A."/>
            <person name="Na H."/>
            <person name="Kennedy M."/>
            <person name="Barry K."/>
            <person name="Grigoriev I.V."/>
            <person name="Miller A.N."/>
            <person name="O'Donnell K."/>
            <person name="Stajich J.E."/>
            <person name="Bonito G."/>
        </authorList>
    </citation>
    <scope>NUCLEOTIDE SEQUENCE</scope>
    <source>
        <strain evidence="5">KOD948</strain>
    </source>
</reference>
<gene>
    <name evidence="5" type="ORF">BG011_002157</name>
</gene>
<name>A0A9P6Q843_9FUNG</name>
<proteinExistence type="predicted"/>
<evidence type="ECO:0000313" key="6">
    <source>
        <dbReference type="Proteomes" id="UP000726737"/>
    </source>
</evidence>
<keyword evidence="6" id="KW-1185">Reference proteome</keyword>
<evidence type="ECO:0000259" key="4">
    <source>
        <dbReference type="Pfam" id="PF10342"/>
    </source>
</evidence>
<evidence type="ECO:0000256" key="3">
    <source>
        <dbReference type="SAM" id="SignalP"/>
    </source>
</evidence>
<feature type="chain" id="PRO_5040253941" description="Yeast cell wall synthesis Kre9/Knh1-like N-terminal domain-containing protein" evidence="3">
    <location>
        <begin position="20"/>
        <end position="219"/>
    </location>
</feature>
<evidence type="ECO:0000256" key="2">
    <source>
        <dbReference type="SAM" id="MobiDB-lite"/>
    </source>
</evidence>
<evidence type="ECO:0000313" key="5">
    <source>
        <dbReference type="EMBL" id="KAG0260048.1"/>
    </source>
</evidence>
<feature type="domain" description="Yeast cell wall synthesis Kre9/Knh1-like N-terminal" evidence="4">
    <location>
        <begin position="26"/>
        <end position="120"/>
    </location>
</feature>
<organism evidence="5 6">
    <name type="scientific">Mortierella polycephala</name>
    <dbReference type="NCBI Taxonomy" id="41804"/>
    <lineage>
        <taxon>Eukaryota</taxon>
        <taxon>Fungi</taxon>
        <taxon>Fungi incertae sedis</taxon>
        <taxon>Mucoromycota</taxon>
        <taxon>Mortierellomycotina</taxon>
        <taxon>Mortierellomycetes</taxon>
        <taxon>Mortierellales</taxon>
        <taxon>Mortierellaceae</taxon>
        <taxon>Mortierella</taxon>
    </lineage>
</organism>
<dbReference type="InterPro" id="IPR018466">
    <property type="entry name" value="Kre9/Knh1-like_N"/>
</dbReference>
<feature type="region of interest" description="Disordered" evidence="2">
    <location>
        <begin position="121"/>
        <end position="190"/>
    </location>
</feature>
<feature type="compositionally biased region" description="Low complexity" evidence="2">
    <location>
        <begin position="147"/>
        <end position="172"/>
    </location>
</feature>
<dbReference type="Proteomes" id="UP000726737">
    <property type="component" value="Unassembled WGS sequence"/>
</dbReference>
<protein>
    <recommendedName>
        <fullName evidence="4">Yeast cell wall synthesis Kre9/Knh1-like N-terminal domain-containing protein</fullName>
    </recommendedName>
</protein>
<evidence type="ECO:0000256" key="1">
    <source>
        <dbReference type="ARBA" id="ARBA00022729"/>
    </source>
</evidence>
<dbReference type="AlphaFoldDB" id="A0A9P6Q843"/>
<keyword evidence="1 3" id="KW-0732">Signal</keyword>
<dbReference type="PANTHER" id="PTHR28154">
    <property type="entry name" value="CELL WALL SYNTHESIS PROTEIN KNH1-RELATED"/>
    <property type="match status" value="1"/>
</dbReference>
<dbReference type="GO" id="GO:0006078">
    <property type="term" value="P:(1-&gt;6)-beta-D-glucan biosynthetic process"/>
    <property type="evidence" value="ECO:0007669"/>
    <property type="project" value="InterPro"/>
</dbReference>